<evidence type="ECO:0000313" key="9">
    <source>
        <dbReference type="Proteomes" id="UP000199533"/>
    </source>
</evidence>
<comment type="similarity">
    <text evidence="2 6">Belongs to the dTDP-4-dehydrorhamnose reductase family.</text>
</comment>
<dbReference type="STRING" id="52441.SAMN05216302_100327"/>
<reference evidence="9" key="1">
    <citation type="submission" date="2016-10" db="EMBL/GenBank/DDBJ databases">
        <authorList>
            <person name="Varghese N."/>
            <person name="Submissions S."/>
        </authorList>
    </citation>
    <scope>NUCLEOTIDE SEQUENCE [LARGE SCALE GENOMIC DNA]</scope>
    <source>
        <strain evidence="9">Nm69</strain>
    </source>
</reference>
<protein>
    <recommendedName>
        <fullName evidence="4 6">dTDP-4-dehydrorhamnose reductase</fullName>
        <ecNumber evidence="3 6">1.1.1.133</ecNumber>
    </recommendedName>
</protein>
<evidence type="ECO:0000259" key="7">
    <source>
        <dbReference type="Pfam" id="PF04321"/>
    </source>
</evidence>
<sequence length="309" mass="33832">MKILLFGKNGQVGWELQRSLAPLASSGQLIALGSDSQAMCGNLAEPAGIQQTVQSVRPDIIINAAAYTAVDKAEKESPLAQTINALAPAVLAEEARRLNAWLIHYSSDYVFDGAGNEPRIETDTANPLNIYGKTKLAGEKNIVESGCSHIILRTSWVYATYGNNFVRTILRLAQERDQLQIVDDQIGAPTGAELLADVTAHIVQLLRNQRDNSAVNGLYHMTAKGYTSWYGFARFILTQAARANVSLKTTHGNLHPITSTDYPTPAKRPLNSRLDSAKLQKTFNLCLPEWQGGVSRTITEILESYPRIV</sequence>
<dbReference type="CDD" id="cd05254">
    <property type="entry name" value="dTDP_HR_like_SDR_e"/>
    <property type="match status" value="1"/>
</dbReference>
<evidence type="ECO:0000256" key="6">
    <source>
        <dbReference type="RuleBase" id="RU364082"/>
    </source>
</evidence>
<dbReference type="Gene3D" id="3.40.50.720">
    <property type="entry name" value="NAD(P)-binding Rossmann-like Domain"/>
    <property type="match status" value="1"/>
</dbReference>
<dbReference type="OrthoDB" id="9803892at2"/>
<evidence type="ECO:0000256" key="1">
    <source>
        <dbReference type="ARBA" id="ARBA00004781"/>
    </source>
</evidence>
<comment type="pathway">
    <text evidence="1 6">Carbohydrate biosynthesis; dTDP-L-rhamnose biosynthesis.</text>
</comment>
<proteinExistence type="inferred from homology"/>
<dbReference type="Gene3D" id="3.90.25.10">
    <property type="entry name" value="UDP-galactose 4-epimerase, domain 1"/>
    <property type="match status" value="1"/>
</dbReference>
<dbReference type="AlphaFoldDB" id="A0A1I3Y4J7"/>
<dbReference type="SUPFAM" id="SSF51735">
    <property type="entry name" value="NAD(P)-binding Rossmann-fold domains"/>
    <property type="match status" value="1"/>
</dbReference>
<name>A0A1I3Y4J7_9PROT</name>
<comment type="function">
    <text evidence="6">Catalyzes the reduction of dTDP-6-deoxy-L-lyxo-4-hexulose to yield dTDP-L-rhamnose.</text>
</comment>
<dbReference type="EMBL" id="FOSP01000003">
    <property type="protein sequence ID" value="SFK26778.1"/>
    <property type="molecule type" value="Genomic_DNA"/>
</dbReference>
<dbReference type="InterPro" id="IPR029903">
    <property type="entry name" value="RmlD-like-bd"/>
</dbReference>
<comment type="cofactor">
    <cofactor evidence="6">
        <name>Mg(2+)</name>
        <dbReference type="ChEBI" id="CHEBI:18420"/>
    </cofactor>
    <text evidence="6">Binds 1 Mg(2+) ion per monomer.</text>
</comment>
<dbReference type="NCBIfam" id="NF007440">
    <property type="entry name" value="PRK09987.1"/>
    <property type="match status" value="1"/>
</dbReference>
<gene>
    <name evidence="8" type="ORF">SAMN05216302_100327</name>
</gene>
<dbReference type="NCBIfam" id="TIGR01214">
    <property type="entry name" value="rmlD"/>
    <property type="match status" value="1"/>
</dbReference>
<dbReference type="Proteomes" id="UP000199533">
    <property type="component" value="Unassembled WGS sequence"/>
</dbReference>
<dbReference type="PANTHER" id="PTHR10491:SF4">
    <property type="entry name" value="METHIONINE ADENOSYLTRANSFERASE 2 SUBUNIT BETA"/>
    <property type="match status" value="1"/>
</dbReference>
<dbReference type="InterPro" id="IPR036291">
    <property type="entry name" value="NAD(P)-bd_dom_sf"/>
</dbReference>
<evidence type="ECO:0000256" key="4">
    <source>
        <dbReference type="ARBA" id="ARBA00017099"/>
    </source>
</evidence>
<keyword evidence="6" id="KW-0521">NADP</keyword>
<dbReference type="UniPathway" id="UPA00124"/>
<dbReference type="GO" id="GO:0019305">
    <property type="term" value="P:dTDP-rhamnose biosynthetic process"/>
    <property type="evidence" value="ECO:0007669"/>
    <property type="project" value="UniProtKB-UniPathway"/>
</dbReference>
<keyword evidence="9" id="KW-1185">Reference proteome</keyword>
<evidence type="ECO:0000256" key="5">
    <source>
        <dbReference type="ARBA" id="ARBA00048200"/>
    </source>
</evidence>
<keyword evidence="6" id="KW-0560">Oxidoreductase</keyword>
<dbReference type="RefSeq" id="WP_090696962.1">
    <property type="nucleotide sequence ID" value="NZ_FOSP01000003.1"/>
</dbReference>
<dbReference type="Pfam" id="PF04321">
    <property type="entry name" value="RmlD_sub_bind"/>
    <property type="match status" value="1"/>
</dbReference>
<accession>A0A1I3Y4J7</accession>
<dbReference type="PANTHER" id="PTHR10491">
    <property type="entry name" value="DTDP-4-DEHYDRORHAMNOSE REDUCTASE"/>
    <property type="match status" value="1"/>
</dbReference>
<feature type="domain" description="RmlD-like substrate binding" evidence="7">
    <location>
        <begin position="1"/>
        <end position="301"/>
    </location>
</feature>
<organism evidence="8 9">
    <name type="scientific">Nitrosomonas aestuarii</name>
    <dbReference type="NCBI Taxonomy" id="52441"/>
    <lineage>
        <taxon>Bacteria</taxon>
        <taxon>Pseudomonadati</taxon>
        <taxon>Pseudomonadota</taxon>
        <taxon>Betaproteobacteria</taxon>
        <taxon>Nitrosomonadales</taxon>
        <taxon>Nitrosomonadaceae</taxon>
        <taxon>Nitrosomonas</taxon>
    </lineage>
</organism>
<evidence type="ECO:0000313" key="8">
    <source>
        <dbReference type="EMBL" id="SFK26778.1"/>
    </source>
</evidence>
<dbReference type="GO" id="GO:0005829">
    <property type="term" value="C:cytosol"/>
    <property type="evidence" value="ECO:0007669"/>
    <property type="project" value="TreeGrafter"/>
</dbReference>
<evidence type="ECO:0000256" key="2">
    <source>
        <dbReference type="ARBA" id="ARBA00010944"/>
    </source>
</evidence>
<evidence type="ECO:0000256" key="3">
    <source>
        <dbReference type="ARBA" id="ARBA00012929"/>
    </source>
</evidence>
<comment type="catalytic activity">
    <reaction evidence="5 6">
        <text>dTDP-beta-L-rhamnose + NADP(+) = dTDP-4-dehydro-beta-L-rhamnose + NADPH + H(+)</text>
        <dbReference type="Rhea" id="RHEA:21796"/>
        <dbReference type="ChEBI" id="CHEBI:15378"/>
        <dbReference type="ChEBI" id="CHEBI:57510"/>
        <dbReference type="ChEBI" id="CHEBI:57783"/>
        <dbReference type="ChEBI" id="CHEBI:58349"/>
        <dbReference type="ChEBI" id="CHEBI:62830"/>
        <dbReference type="EC" id="1.1.1.133"/>
    </reaction>
</comment>
<dbReference type="InterPro" id="IPR005913">
    <property type="entry name" value="dTDP_dehydrorham_reduct"/>
</dbReference>
<dbReference type="GO" id="GO:0008831">
    <property type="term" value="F:dTDP-4-dehydrorhamnose reductase activity"/>
    <property type="evidence" value="ECO:0007669"/>
    <property type="project" value="UniProtKB-EC"/>
</dbReference>
<dbReference type="EC" id="1.1.1.133" evidence="3 6"/>